<protein>
    <submittedName>
        <fullName evidence="3">Uncharacterized protein</fullName>
    </submittedName>
</protein>
<dbReference type="AlphaFoldDB" id="A0A8H7SDV8"/>
<dbReference type="EMBL" id="JAEPRB010000016">
    <property type="protein sequence ID" value="KAG2226501.1"/>
    <property type="molecule type" value="Genomic_DNA"/>
</dbReference>
<evidence type="ECO:0000256" key="2">
    <source>
        <dbReference type="SAM" id="Phobius"/>
    </source>
</evidence>
<dbReference type="CDD" id="cd12087">
    <property type="entry name" value="TM_EGFR-like"/>
    <property type="match status" value="1"/>
</dbReference>
<evidence type="ECO:0000313" key="4">
    <source>
        <dbReference type="Proteomes" id="UP000646827"/>
    </source>
</evidence>
<keyword evidence="2" id="KW-1133">Transmembrane helix</keyword>
<reference evidence="3 4" key="1">
    <citation type="submission" date="2020-12" db="EMBL/GenBank/DDBJ databases">
        <title>Metabolic potential, ecology and presence of endohyphal bacteria is reflected in genomic diversity of Mucoromycotina.</title>
        <authorList>
            <person name="Muszewska A."/>
            <person name="Okrasinska A."/>
            <person name="Steczkiewicz K."/>
            <person name="Drgas O."/>
            <person name="Orlowska M."/>
            <person name="Perlinska-Lenart U."/>
            <person name="Aleksandrzak-Piekarczyk T."/>
            <person name="Szatraj K."/>
            <person name="Zielenkiewicz U."/>
            <person name="Pilsyk S."/>
            <person name="Malc E."/>
            <person name="Mieczkowski P."/>
            <person name="Kruszewska J.S."/>
            <person name="Biernat P."/>
            <person name="Pawlowska J."/>
        </authorList>
    </citation>
    <scope>NUCLEOTIDE SEQUENCE [LARGE SCALE GENOMIC DNA]</scope>
    <source>
        <strain evidence="3 4">CBS 142.35</strain>
    </source>
</reference>
<gene>
    <name evidence="3" type="ORF">INT45_014245</name>
</gene>
<feature type="compositionally biased region" description="Polar residues" evidence="1">
    <location>
        <begin position="102"/>
        <end position="119"/>
    </location>
</feature>
<evidence type="ECO:0000313" key="3">
    <source>
        <dbReference type="EMBL" id="KAG2226501.1"/>
    </source>
</evidence>
<name>A0A8H7SDV8_9FUNG</name>
<organism evidence="3 4">
    <name type="scientific">Circinella minor</name>
    <dbReference type="NCBI Taxonomy" id="1195481"/>
    <lineage>
        <taxon>Eukaryota</taxon>
        <taxon>Fungi</taxon>
        <taxon>Fungi incertae sedis</taxon>
        <taxon>Mucoromycota</taxon>
        <taxon>Mucoromycotina</taxon>
        <taxon>Mucoromycetes</taxon>
        <taxon>Mucorales</taxon>
        <taxon>Lichtheimiaceae</taxon>
        <taxon>Circinella</taxon>
    </lineage>
</organism>
<evidence type="ECO:0000256" key="1">
    <source>
        <dbReference type="SAM" id="MobiDB-lite"/>
    </source>
</evidence>
<comment type="caution">
    <text evidence="3">The sequence shown here is derived from an EMBL/GenBank/DDBJ whole genome shotgun (WGS) entry which is preliminary data.</text>
</comment>
<keyword evidence="2" id="KW-0812">Transmembrane</keyword>
<dbReference type="Proteomes" id="UP000646827">
    <property type="component" value="Unassembled WGS sequence"/>
</dbReference>
<keyword evidence="4" id="KW-1185">Reference proteome</keyword>
<proteinExistence type="predicted"/>
<feature type="region of interest" description="Disordered" evidence="1">
    <location>
        <begin position="85"/>
        <end position="171"/>
    </location>
</feature>
<feature type="compositionally biased region" description="Basic and acidic residues" evidence="1">
    <location>
        <begin position="130"/>
        <end position="145"/>
    </location>
</feature>
<feature type="region of interest" description="Disordered" evidence="1">
    <location>
        <begin position="34"/>
        <end position="54"/>
    </location>
</feature>
<keyword evidence="2" id="KW-0472">Membrane</keyword>
<feature type="transmembrane region" description="Helical" evidence="2">
    <location>
        <begin position="60"/>
        <end position="81"/>
    </location>
</feature>
<sequence length="171" mass="18890">MFGNDHNHQATNNTWVLNTRKWEWVTYIDGIEPTPPVKGPAYPPQNDNGNGSPLEKPGTIIGAVVGSVAGLVCISLGLVWIKQRRRRNAAQQDDEAIKTTEVENASSPLQRNSSNNGDANITPAPPQYSRHGENDSLTKIDDNKNDNSNSHHGLSRSRNNNNGYHMNCYNM</sequence>
<accession>A0A8H7SDV8</accession>
<feature type="compositionally biased region" description="Low complexity" evidence="1">
    <location>
        <begin position="159"/>
        <end position="171"/>
    </location>
</feature>
<feature type="compositionally biased region" description="Pro residues" evidence="1">
    <location>
        <begin position="34"/>
        <end position="43"/>
    </location>
</feature>